<name>A0ABW5KV53_9FLAO</name>
<dbReference type="EMBL" id="JBHULS010000006">
    <property type="protein sequence ID" value="MFD2552466.1"/>
    <property type="molecule type" value="Genomic_DNA"/>
</dbReference>
<evidence type="ECO:0000313" key="2">
    <source>
        <dbReference type="Proteomes" id="UP001597472"/>
    </source>
</evidence>
<dbReference type="Proteomes" id="UP001597472">
    <property type="component" value="Unassembled WGS sequence"/>
</dbReference>
<proteinExistence type="predicted"/>
<sequence length="130" mass="14961">MNLKYSNTLRTAFCGFLCFGFFMLEQSVFGQTSYTAKIVKNTNISARTLVHELNTTKDTLLLASNSQINHIYSINEDFKREIDMHPFKKQYKLPLANFTKGKHVLVVSQDAKKIIFVVYITDPETTVERT</sequence>
<comment type="caution">
    <text evidence="1">The sequence shown here is derived from an EMBL/GenBank/DDBJ whole genome shotgun (WGS) entry which is preliminary data.</text>
</comment>
<dbReference type="RefSeq" id="WP_376894684.1">
    <property type="nucleotide sequence ID" value="NZ_JBHULS010000006.1"/>
</dbReference>
<keyword evidence="2" id="KW-1185">Reference proteome</keyword>
<accession>A0ABW5KV53</accession>
<protein>
    <submittedName>
        <fullName evidence="1">Uncharacterized protein</fullName>
    </submittedName>
</protein>
<gene>
    <name evidence="1" type="ORF">ACFSQP_11620</name>
</gene>
<evidence type="ECO:0000313" key="1">
    <source>
        <dbReference type="EMBL" id="MFD2552466.1"/>
    </source>
</evidence>
<organism evidence="1 2">
    <name type="scientific">Bizionia sediminis</name>
    <dbReference type="NCBI Taxonomy" id="1737064"/>
    <lineage>
        <taxon>Bacteria</taxon>
        <taxon>Pseudomonadati</taxon>
        <taxon>Bacteroidota</taxon>
        <taxon>Flavobacteriia</taxon>
        <taxon>Flavobacteriales</taxon>
        <taxon>Flavobacteriaceae</taxon>
        <taxon>Bizionia</taxon>
    </lineage>
</organism>
<reference evidence="2" key="1">
    <citation type="journal article" date="2019" name="Int. J. Syst. Evol. Microbiol.">
        <title>The Global Catalogue of Microorganisms (GCM) 10K type strain sequencing project: providing services to taxonomists for standard genome sequencing and annotation.</title>
        <authorList>
            <consortium name="The Broad Institute Genomics Platform"/>
            <consortium name="The Broad Institute Genome Sequencing Center for Infectious Disease"/>
            <person name="Wu L."/>
            <person name="Ma J."/>
        </authorList>
    </citation>
    <scope>NUCLEOTIDE SEQUENCE [LARGE SCALE GENOMIC DNA]</scope>
    <source>
        <strain evidence="2">KCTC 42587</strain>
    </source>
</reference>